<evidence type="ECO:0000256" key="2">
    <source>
        <dbReference type="ARBA" id="ARBA00023172"/>
    </source>
</evidence>
<evidence type="ECO:0000259" key="3">
    <source>
        <dbReference type="PROSITE" id="PS51898"/>
    </source>
</evidence>
<dbReference type="EMBL" id="LAZR01016407">
    <property type="protein sequence ID" value="KKM04656.1"/>
    <property type="molecule type" value="Genomic_DNA"/>
</dbReference>
<dbReference type="AlphaFoldDB" id="A0A0F9JFR3"/>
<dbReference type="SUPFAM" id="SSF56349">
    <property type="entry name" value="DNA breaking-rejoining enzymes"/>
    <property type="match status" value="1"/>
</dbReference>
<dbReference type="InterPro" id="IPR011010">
    <property type="entry name" value="DNA_brk_join_enz"/>
</dbReference>
<dbReference type="CDD" id="cd00397">
    <property type="entry name" value="DNA_BRE_C"/>
    <property type="match status" value="1"/>
</dbReference>
<dbReference type="InterPro" id="IPR013762">
    <property type="entry name" value="Integrase-like_cat_sf"/>
</dbReference>
<reference evidence="4" key="1">
    <citation type="journal article" date="2015" name="Nature">
        <title>Complex archaea that bridge the gap between prokaryotes and eukaryotes.</title>
        <authorList>
            <person name="Spang A."/>
            <person name="Saw J.H."/>
            <person name="Jorgensen S.L."/>
            <person name="Zaremba-Niedzwiedzka K."/>
            <person name="Martijn J."/>
            <person name="Lind A.E."/>
            <person name="van Eijk R."/>
            <person name="Schleper C."/>
            <person name="Guy L."/>
            <person name="Ettema T.J."/>
        </authorList>
    </citation>
    <scope>NUCLEOTIDE SEQUENCE</scope>
</reference>
<dbReference type="GO" id="GO:0006310">
    <property type="term" value="P:DNA recombination"/>
    <property type="evidence" value="ECO:0007669"/>
    <property type="project" value="UniProtKB-KW"/>
</dbReference>
<proteinExistence type="predicted"/>
<dbReference type="PROSITE" id="PS51898">
    <property type="entry name" value="TYR_RECOMBINASE"/>
    <property type="match status" value="1"/>
</dbReference>
<evidence type="ECO:0000313" key="4">
    <source>
        <dbReference type="EMBL" id="KKM04656.1"/>
    </source>
</evidence>
<dbReference type="GO" id="GO:0015074">
    <property type="term" value="P:DNA integration"/>
    <property type="evidence" value="ECO:0007669"/>
    <property type="project" value="InterPro"/>
</dbReference>
<feature type="non-terminal residue" evidence="4">
    <location>
        <position position="1"/>
    </location>
</feature>
<dbReference type="Gene3D" id="1.10.443.10">
    <property type="entry name" value="Intergrase catalytic core"/>
    <property type="match status" value="1"/>
</dbReference>
<comment type="caution">
    <text evidence="4">The sequence shown here is derived from an EMBL/GenBank/DDBJ whole genome shotgun (WGS) entry which is preliminary data.</text>
</comment>
<dbReference type="PANTHER" id="PTHR30349:SF41">
    <property type="entry name" value="INTEGRASE_RECOMBINASE PROTEIN MJ0367-RELATED"/>
    <property type="match status" value="1"/>
</dbReference>
<feature type="domain" description="Tyr recombinase" evidence="3">
    <location>
        <begin position="8"/>
        <end position="180"/>
    </location>
</feature>
<keyword evidence="2" id="KW-0233">DNA recombination</keyword>
<gene>
    <name evidence="4" type="ORF">LCGC14_1762130</name>
</gene>
<protein>
    <recommendedName>
        <fullName evidence="3">Tyr recombinase domain-containing protein</fullName>
    </recommendedName>
</protein>
<dbReference type="GO" id="GO:0003677">
    <property type="term" value="F:DNA binding"/>
    <property type="evidence" value="ECO:0007669"/>
    <property type="project" value="UniProtKB-KW"/>
</dbReference>
<keyword evidence="1" id="KW-0238">DNA-binding</keyword>
<dbReference type="PANTHER" id="PTHR30349">
    <property type="entry name" value="PHAGE INTEGRASE-RELATED"/>
    <property type="match status" value="1"/>
</dbReference>
<sequence>TLNKMPNKPPIPCTKEEMDKIIQAAADNDFFYMLFKVARKTGRRLGEYYDVLVKDIDYDRRIMMTKVLKRKQRVMKEAILDDELIYLIKTYIQRNKLKLDDYLFRKVGYRQIQNKIVHYAKKAGVGHKVSFHNFRHYFVTELFKKGWTYDKIAKLTGHSSAGTLALYDHTVASDVAEKAREDIRDI</sequence>
<dbReference type="InterPro" id="IPR002104">
    <property type="entry name" value="Integrase_catalytic"/>
</dbReference>
<organism evidence="4">
    <name type="scientific">marine sediment metagenome</name>
    <dbReference type="NCBI Taxonomy" id="412755"/>
    <lineage>
        <taxon>unclassified sequences</taxon>
        <taxon>metagenomes</taxon>
        <taxon>ecological metagenomes</taxon>
    </lineage>
</organism>
<evidence type="ECO:0000256" key="1">
    <source>
        <dbReference type="ARBA" id="ARBA00023125"/>
    </source>
</evidence>
<accession>A0A0F9JFR3</accession>
<dbReference type="Pfam" id="PF00589">
    <property type="entry name" value="Phage_integrase"/>
    <property type="match status" value="1"/>
</dbReference>
<dbReference type="InterPro" id="IPR050090">
    <property type="entry name" value="Tyrosine_recombinase_XerCD"/>
</dbReference>
<name>A0A0F9JFR3_9ZZZZ</name>